<reference evidence="2" key="1">
    <citation type="submission" date="2016-11" db="EMBL/GenBank/DDBJ databases">
        <authorList>
            <person name="Varghese N."/>
            <person name="Submissions S."/>
        </authorList>
    </citation>
    <scope>NUCLEOTIDE SEQUENCE [LARGE SCALE GENOMIC DNA]</scope>
    <source>
        <strain evidence="2">DSM 100564</strain>
    </source>
</reference>
<dbReference type="RefSeq" id="WP_083599310.1">
    <property type="nucleotide sequence ID" value="NZ_FQZQ01000011.1"/>
</dbReference>
<dbReference type="AlphaFoldDB" id="A0A1M6L4S3"/>
<proteinExistence type="predicted"/>
<organism evidence="1 2">
    <name type="scientific">Shimia gijangensis</name>
    <dbReference type="NCBI Taxonomy" id="1470563"/>
    <lineage>
        <taxon>Bacteria</taxon>
        <taxon>Pseudomonadati</taxon>
        <taxon>Pseudomonadota</taxon>
        <taxon>Alphaproteobacteria</taxon>
        <taxon>Rhodobacterales</taxon>
        <taxon>Roseobacteraceae</taxon>
    </lineage>
</organism>
<protein>
    <submittedName>
        <fullName evidence="1">Uncharacterized protein</fullName>
    </submittedName>
</protein>
<gene>
    <name evidence="1" type="ORF">SAMN05444000_11181</name>
</gene>
<sequence>MNLGQQDILTPRTGRSILRGSFGVAVMLSLALGTASCGKIQRPGKKTEFAFDGIEFKTKVEKVDKEDRSHFKIEVRKATQSLNGAKEAGGYGATRYCIEQYGSSKIHWIAGPDQENDTLTLIDGDLWLEGICKI</sequence>
<dbReference type="Proteomes" id="UP000183982">
    <property type="component" value="Unassembled WGS sequence"/>
</dbReference>
<name>A0A1M6L4S3_9RHOB</name>
<dbReference type="STRING" id="1470563.SAMN05444000_11181"/>
<dbReference type="EMBL" id="FQZQ01000011">
    <property type="protein sequence ID" value="SHJ66190.1"/>
    <property type="molecule type" value="Genomic_DNA"/>
</dbReference>
<evidence type="ECO:0000313" key="2">
    <source>
        <dbReference type="Proteomes" id="UP000183982"/>
    </source>
</evidence>
<evidence type="ECO:0000313" key="1">
    <source>
        <dbReference type="EMBL" id="SHJ66190.1"/>
    </source>
</evidence>
<accession>A0A1M6L4S3</accession>
<keyword evidence="2" id="KW-1185">Reference proteome</keyword>